<evidence type="ECO:0000313" key="2">
    <source>
        <dbReference type="EMBL" id="KAF9519863.1"/>
    </source>
</evidence>
<sequence length="116" mass="12804">MSLTPPPTTPAPAHRTPSSSDSDASLEFPSPSGVPTKLDFYLDPNAPPEERLIGYSLSLYEYTRQLWLEARRQAELQAAKQPPSSSDQESRRRTSSQPSQRHSRHPSKASTSGVDL</sequence>
<organism evidence="2 3">
    <name type="scientific">Hydnum rufescens UP504</name>
    <dbReference type="NCBI Taxonomy" id="1448309"/>
    <lineage>
        <taxon>Eukaryota</taxon>
        <taxon>Fungi</taxon>
        <taxon>Dikarya</taxon>
        <taxon>Basidiomycota</taxon>
        <taxon>Agaricomycotina</taxon>
        <taxon>Agaricomycetes</taxon>
        <taxon>Cantharellales</taxon>
        <taxon>Hydnaceae</taxon>
        <taxon>Hydnum</taxon>
    </lineage>
</organism>
<feature type="region of interest" description="Disordered" evidence="1">
    <location>
        <begin position="1"/>
        <end position="47"/>
    </location>
</feature>
<gene>
    <name evidence="2" type="ORF">BS47DRAFT_1336585</name>
</gene>
<reference evidence="2" key="1">
    <citation type="journal article" date="2020" name="Nat. Commun.">
        <title>Large-scale genome sequencing of mycorrhizal fungi provides insights into the early evolution of symbiotic traits.</title>
        <authorList>
            <person name="Miyauchi S."/>
            <person name="Kiss E."/>
            <person name="Kuo A."/>
            <person name="Drula E."/>
            <person name="Kohler A."/>
            <person name="Sanchez-Garcia M."/>
            <person name="Morin E."/>
            <person name="Andreopoulos B."/>
            <person name="Barry K.W."/>
            <person name="Bonito G."/>
            <person name="Buee M."/>
            <person name="Carver A."/>
            <person name="Chen C."/>
            <person name="Cichocki N."/>
            <person name="Clum A."/>
            <person name="Culley D."/>
            <person name="Crous P.W."/>
            <person name="Fauchery L."/>
            <person name="Girlanda M."/>
            <person name="Hayes R.D."/>
            <person name="Keri Z."/>
            <person name="LaButti K."/>
            <person name="Lipzen A."/>
            <person name="Lombard V."/>
            <person name="Magnuson J."/>
            <person name="Maillard F."/>
            <person name="Murat C."/>
            <person name="Nolan M."/>
            <person name="Ohm R.A."/>
            <person name="Pangilinan J."/>
            <person name="Pereira M.F."/>
            <person name="Perotto S."/>
            <person name="Peter M."/>
            <person name="Pfister S."/>
            <person name="Riley R."/>
            <person name="Sitrit Y."/>
            <person name="Stielow J.B."/>
            <person name="Szollosi G."/>
            <person name="Zifcakova L."/>
            <person name="Stursova M."/>
            <person name="Spatafora J.W."/>
            <person name="Tedersoo L."/>
            <person name="Vaario L.M."/>
            <person name="Yamada A."/>
            <person name="Yan M."/>
            <person name="Wang P."/>
            <person name="Xu J."/>
            <person name="Bruns T."/>
            <person name="Baldrian P."/>
            <person name="Vilgalys R."/>
            <person name="Dunand C."/>
            <person name="Henrissat B."/>
            <person name="Grigoriev I.V."/>
            <person name="Hibbett D."/>
            <person name="Nagy L.G."/>
            <person name="Martin F.M."/>
        </authorList>
    </citation>
    <scope>NUCLEOTIDE SEQUENCE</scope>
    <source>
        <strain evidence="2">UP504</strain>
    </source>
</reference>
<evidence type="ECO:0000313" key="3">
    <source>
        <dbReference type="Proteomes" id="UP000886523"/>
    </source>
</evidence>
<dbReference type="AlphaFoldDB" id="A0A9P6E1U0"/>
<dbReference type="OrthoDB" id="3235280at2759"/>
<comment type="caution">
    <text evidence="2">The sequence shown here is derived from an EMBL/GenBank/DDBJ whole genome shotgun (WGS) entry which is preliminary data.</text>
</comment>
<evidence type="ECO:0000256" key="1">
    <source>
        <dbReference type="SAM" id="MobiDB-lite"/>
    </source>
</evidence>
<proteinExistence type="predicted"/>
<feature type="compositionally biased region" description="Pro residues" evidence="1">
    <location>
        <begin position="1"/>
        <end position="10"/>
    </location>
</feature>
<name>A0A9P6E1U0_9AGAM</name>
<accession>A0A9P6E1U0</accession>
<dbReference type="EMBL" id="MU128915">
    <property type="protein sequence ID" value="KAF9519863.1"/>
    <property type="molecule type" value="Genomic_DNA"/>
</dbReference>
<feature type="region of interest" description="Disordered" evidence="1">
    <location>
        <begin position="75"/>
        <end position="116"/>
    </location>
</feature>
<protein>
    <submittedName>
        <fullName evidence="2">Uncharacterized protein</fullName>
    </submittedName>
</protein>
<feature type="compositionally biased region" description="Low complexity" evidence="1">
    <location>
        <begin position="11"/>
        <end position="20"/>
    </location>
</feature>
<dbReference type="Proteomes" id="UP000886523">
    <property type="component" value="Unassembled WGS sequence"/>
</dbReference>
<keyword evidence="3" id="KW-1185">Reference proteome</keyword>